<dbReference type="GO" id="GO:0016020">
    <property type="term" value="C:membrane"/>
    <property type="evidence" value="ECO:0007669"/>
    <property type="project" value="UniProtKB-SubCell"/>
</dbReference>
<dbReference type="EMBL" id="QHJQ01000014">
    <property type="protein sequence ID" value="PXA02988.1"/>
    <property type="molecule type" value="Genomic_DNA"/>
</dbReference>
<dbReference type="PANTHER" id="PTHR22936">
    <property type="entry name" value="RHOMBOID-RELATED"/>
    <property type="match status" value="1"/>
</dbReference>
<evidence type="ECO:0000313" key="10">
    <source>
        <dbReference type="EMBL" id="PXA02988.1"/>
    </source>
</evidence>
<keyword evidence="4" id="KW-0378">Hydrolase</keyword>
<name>A0A317ZGC7_9BACT</name>
<feature type="transmembrane region" description="Helical" evidence="8">
    <location>
        <begin position="204"/>
        <end position="227"/>
    </location>
</feature>
<feature type="transmembrane region" description="Helical" evidence="8">
    <location>
        <begin position="98"/>
        <end position="120"/>
    </location>
</feature>
<evidence type="ECO:0000256" key="5">
    <source>
        <dbReference type="ARBA" id="ARBA00022825"/>
    </source>
</evidence>
<comment type="subcellular location">
    <subcellularLocation>
        <location evidence="1">Membrane</location>
        <topology evidence="1">Multi-pass membrane protein</topology>
    </subcellularLocation>
</comment>
<dbReference type="Gene3D" id="1.20.1540.10">
    <property type="entry name" value="Rhomboid-like"/>
    <property type="match status" value="1"/>
</dbReference>
<feature type="domain" description="Peptidase S54 rhomboid" evidence="9">
    <location>
        <begin position="137"/>
        <end position="283"/>
    </location>
</feature>
<keyword evidence="11" id="KW-1185">Reference proteome</keyword>
<evidence type="ECO:0000256" key="8">
    <source>
        <dbReference type="SAM" id="Phobius"/>
    </source>
</evidence>
<keyword evidence="5" id="KW-0720">Serine protease</keyword>
<sequence length="316" mass="33915">MASDKEVSFDLQVPEGFEAPPGWGPVALYPSTQQAHEAGLAILAMGHAYWLLPYEETYIICVATGKLTAVRLELEAVQKLGNQAVPQGRPAPYRELDVSVLSFVLYAVVLCGCFAAQFAYPLKAAGRVDAVRMMEGGEWWRAITSLTLHSDVVHLASNTVAGIGFAFLLARFFGAGAAWLLIMVTGAAGNALNAWIHYPEVHLSIGASTAVFAALGLITGIGLWVAVLQPAERWTMPRWLIPVFGGLTLLGLLGVGEGLDGRIDVAAHISGFLWGSIVGFLCATRQVYFLRMAPHTKWIGLLVFAIILAAWAAALR</sequence>
<dbReference type="Proteomes" id="UP000247099">
    <property type="component" value="Unassembled WGS sequence"/>
</dbReference>
<feature type="transmembrane region" description="Helical" evidence="8">
    <location>
        <begin position="239"/>
        <end position="259"/>
    </location>
</feature>
<dbReference type="SUPFAM" id="SSF144091">
    <property type="entry name" value="Rhomboid-like"/>
    <property type="match status" value="1"/>
</dbReference>
<evidence type="ECO:0000256" key="3">
    <source>
        <dbReference type="ARBA" id="ARBA00022692"/>
    </source>
</evidence>
<organism evidence="10 11">
    <name type="scientific">Coraliomargarita sinensis</name>
    <dbReference type="NCBI Taxonomy" id="2174842"/>
    <lineage>
        <taxon>Bacteria</taxon>
        <taxon>Pseudomonadati</taxon>
        <taxon>Verrucomicrobiota</taxon>
        <taxon>Opitutia</taxon>
        <taxon>Puniceicoccales</taxon>
        <taxon>Coraliomargaritaceae</taxon>
        <taxon>Coraliomargarita</taxon>
    </lineage>
</organism>
<comment type="caution">
    <text evidence="10">The sequence shown here is derived from an EMBL/GenBank/DDBJ whole genome shotgun (WGS) entry which is preliminary data.</text>
</comment>
<protein>
    <recommendedName>
        <fullName evidence="9">Peptidase S54 rhomboid domain-containing protein</fullName>
    </recommendedName>
</protein>
<dbReference type="RefSeq" id="WP_110132176.1">
    <property type="nucleotide sequence ID" value="NZ_QHJQ01000014.1"/>
</dbReference>
<keyword evidence="7 8" id="KW-0472">Membrane</keyword>
<evidence type="ECO:0000256" key="4">
    <source>
        <dbReference type="ARBA" id="ARBA00022801"/>
    </source>
</evidence>
<dbReference type="InParanoid" id="A0A317ZGC7"/>
<reference evidence="10 11" key="1">
    <citation type="submission" date="2018-05" db="EMBL/GenBank/DDBJ databases">
        <title>Coraliomargarita sinensis sp. nov., isolated from a marine solar saltern.</title>
        <authorList>
            <person name="Zhou L.Y."/>
        </authorList>
    </citation>
    <scope>NUCLEOTIDE SEQUENCE [LARGE SCALE GENOMIC DNA]</scope>
    <source>
        <strain evidence="10 11">WN38</strain>
    </source>
</reference>
<keyword evidence="6 8" id="KW-1133">Transmembrane helix</keyword>
<dbReference type="InterPro" id="IPR002610">
    <property type="entry name" value="Peptidase_S54_rhomboid-like"/>
</dbReference>
<dbReference type="OrthoDB" id="9778341at2"/>
<accession>A0A317ZGC7</accession>
<dbReference type="Pfam" id="PF01694">
    <property type="entry name" value="Rhomboid"/>
    <property type="match status" value="1"/>
</dbReference>
<dbReference type="GO" id="GO:0006508">
    <property type="term" value="P:proteolysis"/>
    <property type="evidence" value="ECO:0007669"/>
    <property type="project" value="UniProtKB-KW"/>
</dbReference>
<evidence type="ECO:0000256" key="6">
    <source>
        <dbReference type="ARBA" id="ARBA00022989"/>
    </source>
</evidence>
<evidence type="ECO:0000256" key="2">
    <source>
        <dbReference type="ARBA" id="ARBA00022670"/>
    </source>
</evidence>
<feature type="transmembrane region" description="Helical" evidence="8">
    <location>
        <begin position="296"/>
        <end position="314"/>
    </location>
</feature>
<gene>
    <name evidence="10" type="ORF">DDZ13_14470</name>
</gene>
<keyword evidence="2" id="KW-0645">Protease</keyword>
<proteinExistence type="predicted"/>
<evidence type="ECO:0000256" key="7">
    <source>
        <dbReference type="ARBA" id="ARBA00023136"/>
    </source>
</evidence>
<evidence type="ECO:0000313" key="11">
    <source>
        <dbReference type="Proteomes" id="UP000247099"/>
    </source>
</evidence>
<dbReference type="InterPro" id="IPR035952">
    <property type="entry name" value="Rhomboid-like_sf"/>
</dbReference>
<evidence type="ECO:0000256" key="1">
    <source>
        <dbReference type="ARBA" id="ARBA00004141"/>
    </source>
</evidence>
<dbReference type="InterPro" id="IPR022764">
    <property type="entry name" value="Peptidase_S54_rhomboid_dom"/>
</dbReference>
<dbReference type="GO" id="GO:0004252">
    <property type="term" value="F:serine-type endopeptidase activity"/>
    <property type="evidence" value="ECO:0007669"/>
    <property type="project" value="InterPro"/>
</dbReference>
<feature type="transmembrane region" description="Helical" evidence="8">
    <location>
        <begin position="265"/>
        <end position="284"/>
    </location>
</feature>
<keyword evidence="3 8" id="KW-0812">Transmembrane</keyword>
<dbReference type="AlphaFoldDB" id="A0A317ZGC7"/>
<evidence type="ECO:0000259" key="9">
    <source>
        <dbReference type="Pfam" id="PF01694"/>
    </source>
</evidence>
<dbReference type="PANTHER" id="PTHR22936:SF69">
    <property type="entry name" value="RHOMBOID-LIKE PROTEIN"/>
    <property type="match status" value="1"/>
</dbReference>